<sequence length="458" mass="49799">MERFTGQESLMWHLEGPDTPMHTLKVAVLDTSLFGRALTLDDVRRTVPNYLGVVPRTTQRAVAVPGFRGRPFWVDDLEFDLDAHLDEMTLADESRATLDDAFAKLAERKLDRSRPLWAITLVHGVAGGRQAVVVRLHHAVSDGLAALNTLLAVTTSTPGRSAPGCRPHEPRNVGRQELRQHARRDTARLAKGMLALGRELATIRRRAGASENRSALPGRLKARRSSFNTPSGKHRVCASYSLDLAELRKIAQLNGVTVNGVLHGVLASAMRAELQSRGEAVDRPAVATFGVSADPKSKRRWGNAVAPSSVYLHIEMADARRRLLATALSCAAAVKYRRHVGFAMAERLPKYTARLAGTLRALLAHRMPRIVNNITTANVAGPDHRRWLGDIAVVEWISFAVAIAPADVNLTAYSYDGRLSIGLVATPESMPDPASFLARLGPATAELAAIADEGRLHA</sequence>
<evidence type="ECO:0000256" key="5">
    <source>
        <dbReference type="ARBA" id="ARBA00022516"/>
    </source>
</evidence>
<comment type="pathway">
    <text evidence="2">Lipid metabolism.</text>
</comment>
<dbReference type="GO" id="GO:0004144">
    <property type="term" value="F:diacylglycerol O-acyltransferase activity"/>
    <property type="evidence" value="ECO:0007669"/>
    <property type="project" value="UniProtKB-EC"/>
</dbReference>
<dbReference type="GO" id="GO:0019432">
    <property type="term" value="P:triglyceride biosynthetic process"/>
    <property type="evidence" value="ECO:0007669"/>
    <property type="project" value="UniProtKB-UniPathway"/>
</dbReference>
<evidence type="ECO:0000313" key="13">
    <source>
        <dbReference type="EMBL" id="NMN97043.1"/>
    </source>
</evidence>
<dbReference type="Pfam" id="PF06974">
    <property type="entry name" value="WS_DGAT_C"/>
    <property type="match status" value="1"/>
</dbReference>
<evidence type="ECO:0000313" key="14">
    <source>
        <dbReference type="Proteomes" id="UP000535543"/>
    </source>
</evidence>
<keyword evidence="5" id="KW-0444">Lipid biosynthesis</keyword>
<evidence type="ECO:0000256" key="6">
    <source>
        <dbReference type="ARBA" id="ARBA00022679"/>
    </source>
</evidence>
<dbReference type="GO" id="GO:0006071">
    <property type="term" value="P:glycerol metabolic process"/>
    <property type="evidence" value="ECO:0007669"/>
    <property type="project" value="UniProtKB-KW"/>
</dbReference>
<protein>
    <recommendedName>
        <fullName evidence="4">diacylglycerol O-acyltransferase</fullName>
        <ecNumber evidence="4">2.3.1.20</ecNumber>
    </recommendedName>
</protein>
<dbReference type="PANTHER" id="PTHR31650">
    <property type="entry name" value="O-ACYLTRANSFERASE (WSD1-LIKE) FAMILY PROTEIN"/>
    <property type="match status" value="1"/>
</dbReference>
<accession>A0A848KDR0</accession>
<dbReference type="GO" id="GO:0001666">
    <property type="term" value="P:response to hypoxia"/>
    <property type="evidence" value="ECO:0007669"/>
    <property type="project" value="TreeGrafter"/>
</dbReference>
<dbReference type="InterPro" id="IPR045034">
    <property type="entry name" value="O-acyltransferase_WSD1-like"/>
</dbReference>
<dbReference type="InterPro" id="IPR023213">
    <property type="entry name" value="CAT-like_dom_sf"/>
</dbReference>
<comment type="catalytic activity">
    <reaction evidence="10">
        <text>an acyl-CoA + a 1,2-diacyl-sn-glycerol = a triacyl-sn-glycerol + CoA</text>
        <dbReference type="Rhea" id="RHEA:10868"/>
        <dbReference type="ChEBI" id="CHEBI:17815"/>
        <dbReference type="ChEBI" id="CHEBI:57287"/>
        <dbReference type="ChEBI" id="CHEBI:58342"/>
        <dbReference type="ChEBI" id="CHEBI:64615"/>
        <dbReference type="EC" id="2.3.1.20"/>
    </reaction>
</comment>
<comment type="pathway">
    <text evidence="1">Glycerolipid metabolism; triacylglycerol biosynthesis.</text>
</comment>
<keyword evidence="8" id="KW-0443">Lipid metabolism</keyword>
<keyword evidence="14" id="KW-1185">Reference proteome</keyword>
<evidence type="ECO:0000256" key="3">
    <source>
        <dbReference type="ARBA" id="ARBA00009587"/>
    </source>
</evidence>
<dbReference type="SUPFAM" id="SSF52777">
    <property type="entry name" value="CoA-dependent acyltransferases"/>
    <property type="match status" value="1"/>
</dbReference>
<reference evidence="13 14" key="2">
    <citation type="submission" date="2020-06" db="EMBL/GenBank/DDBJ databases">
        <title>Antribacter stalactiti gen. nov., sp. nov., a new member of the family Nacardiaceae isolated from a cave.</title>
        <authorList>
            <person name="Kim I.S."/>
        </authorList>
    </citation>
    <scope>NUCLEOTIDE SEQUENCE [LARGE SCALE GENOMIC DNA]</scope>
    <source>
        <strain evidence="13 14">YC2-7</strain>
    </source>
</reference>
<reference evidence="13 14" key="1">
    <citation type="submission" date="2019-05" db="EMBL/GenBank/DDBJ databases">
        <authorList>
            <person name="Lee S.D."/>
        </authorList>
    </citation>
    <scope>NUCLEOTIDE SEQUENCE [LARGE SCALE GENOMIC DNA]</scope>
    <source>
        <strain evidence="13 14">YC2-7</strain>
    </source>
</reference>
<dbReference type="UniPathway" id="UPA00282"/>
<keyword evidence="9" id="KW-0012">Acyltransferase</keyword>
<proteinExistence type="inferred from homology"/>
<dbReference type="EMBL" id="VCQU01000006">
    <property type="protein sequence ID" value="NMN97043.1"/>
    <property type="molecule type" value="Genomic_DNA"/>
</dbReference>
<dbReference type="Pfam" id="PF03007">
    <property type="entry name" value="WS_DGAT_cat"/>
    <property type="match status" value="1"/>
</dbReference>
<dbReference type="GO" id="GO:0071731">
    <property type="term" value="P:response to nitric oxide"/>
    <property type="evidence" value="ECO:0007669"/>
    <property type="project" value="TreeGrafter"/>
</dbReference>
<evidence type="ECO:0000256" key="4">
    <source>
        <dbReference type="ARBA" id="ARBA00013244"/>
    </source>
</evidence>
<evidence type="ECO:0000259" key="11">
    <source>
        <dbReference type="Pfam" id="PF03007"/>
    </source>
</evidence>
<feature type="domain" description="O-acyltransferase WSD1 C-terminal" evidence="12">
    <location>
        <begin position="301"/>
        <end position="441"/>
    </location>
</feature>
<evidence type="ECO:0000256" key="2">
    <source>
        <dbReference type="ARBA" id="ARBA00005189"/>
    </source>
</evidence>
<dbReference type="Gene3D" id="3.30.559.30">
    <property type="entry name" value="Nonribosomal peptide synthetase, condensation domain"/>
    <property type="match status" value="1"/>
</dbReference>
<dbReference type="RefSeq" id="WP_169589562.1">
    <property type="nucleotide sequence ID" value="NZ_VCQU01000006.1"/>
</dbReference>
<dbReference type="InterPro" id="IPR004255">
    <property type="entry name" value="O-acyltransferase_WSD1_N"/>
</dbReference>
<evidence type="ECO:0000256" key="7">
    <source>
        <dbReference type="ARBA" id="ARBA00022798"/>
    </source>
</evidence>
<dbReference type="PANTHER" id="PTHR31650:SF1">
    <property type="entry name" value="WAX ESTER SYNTHASE_DIACYLGLYCEROL ACYLTRANSFERASE 4-RELATED"/>
    <property type="match status" value="1"/>
</dbReference>
<feature type="domain" description="O-acyltransferase WSD1-like N-terminal" evidence="11">
    <location>
        <begin position="6"/>
        <end position="261"/>
    </location>
</feature>
<organism evidence="13 14">
    <name type="scientific">Antrihabitans stalactiti</name>
    <dbReference type="NCBI Taxonomy" id="2584121"/>
    <lineage>
        <taxon>Bacteria</taxon>
        <taxon>Bacillati</taxon>
        <taxon>Actinomycetota</taxon>
        <taxon>Actinomycetes</taxon>
        <taxon>Mycobacteriales</taxon>
        <taxon>Nocardiaceae</taxon>
        <taxon>Antrihabitans</taxon>
    </lineage>
</organism>
<evidence type="ECO:0000256" key="10">
    <source>
        <dbReference type="ARBA" id="ARBA00048109"/>
    </source>
</evidence>
<gene>
    <name evidence="13" type="ORF">FGL95_18545</name>
</gene>
<comment type="similarity">
    <text evidence="3">Belongs to the long-chain O-acyltransferase family.</text>
</comment>
<keyword evidence="6" id="KW-0808">Transferase</keyword>
<comment type="caution">
    <text evidence="13">The sequence shown here is derived from an EMBL/GenBank/DDBJ whole genome shotgun (WGS) entry which is preliminary data.</text>
</comment>
<evidence type="ECO:0000259" key="12">
    <source>
        <dbReference type="Pfam" id="PF06974"/>
    </source>
</evidence>
<name>A0A848KDR0_9NOCA</name>
<evidence type="ECO:0000256" key="9">
    <source>
        <dbReference type="ARBA" id="ARBA00023315"/>
    </source>
</evidence>
<dbReference type="InterPro" id="IPR009721">
    <property type="entry name" value="O-acyltransferase_WSD1_C"/>
</dbReference>
<dbReference type="GO" id="GO:0051701">
    <property type="term" value="P:biological process involved in interaction with host"/>
    <property type="evidence" value="ECO:0007669"/>
    <property type="project" value="TreeGrafter"/>
</dbReference>
<dbReference type="AlphaFoldDB" id="A0A848KDR0"/>
<dbReference type="Gene3D" id="3.30.559.10">
    <property type="entry name" value="Chloramphenicol acetyltransferase-like domain"/>
    <property type="match status" value="1"/>
</dbReference>
<evidence type="ECO:0000256" key="1">
    <source>
        <dbReference type="ARBA" id="ARBA00004771"/>
    </source>
</evidence>
<dbReference type="GO" id="GO:0005886">
    <property type="term" value="C:plasma membrane"/>
    <property type="evidence" value="ECO:0007669"/>
    <property type="project" value="TreeGrafter"/>
</dbReference>
<evidence type="ECO:0000256" key="8">
    <source>
        <dbReference type="ARBA" id="ARBA00023098"/>
    </source>
</evidence>
<dbReference type="EC" id="2.3.1.20" evidence="4"/>
<dbReference type="Proteomes" id="UP000535543">
    <property type="component" value="Unassembled WGS sequence"/>
</dbReference>
<keyword evidence="7" id="KW-0319">Glycerol metabolism</keyword>